<accession>W7CWW9</accession>
<gene>
    <name evidence="3" type="ORF">MCOL2_20056</name>
</gene>
<evidence type="ECO:0000256" key="1">
    <source>
        <dbReference type="SAM" id="Coils"/>
    </source>
</evidence>
<evidence type="ECO:0000256" key="2">
    <source>
        <dbReference type="SAM" id="Phobius"/>
    </source>
</evidence>
<feature type="coiled-coil region" evidence="1">
    <location>
        <begin position="12"/>
        <end position="46"/>
    </location>
</feature>
<dbReference type="PATRIC" id="fig|1265822.4.peg.4098"/>
<keyword evidence="1" id="KW-0175">Coiled coil</keyword>
<dbReference type="EMBL" id="AODM01000089">
    <property type="protein sequence ID" value="EUJ44024.1"/>
    <property type="molecule type" value="Genomic_DNA"/>
</dbReference>
<keyword evidence="2" id="KW-0812">Transmembrane</keyword>
<evidence type="ECO:0000313" key="4">
    <source>
        <dbReference type="Proteomes" id="UP000019241"/>
    </source>
</evidence>
<dbReference type="RefSeq" id="WP_036065453.1">
    <property type="nucleotide sequence ID" value="NZ_AODM01000089.1"/>
</dbReference>
<dbReference type="Proteomes" id="UP000019241">
    <property type="component" value="Unassembled WGS sequence"/>
</dbReference>
<name>W7CWW9_9LIST</name>
<evidence type="ECO:0000313" key="3">
    <source>
        <dbReference type="EMBL" id="EUJ44024.1"/>
    </source>
</evidence>
<proteinExistence type="predicted"/>
<sequence>MDQKVELSNADYLALNKRIQNNEKCVEELRNDLQGSDAVISKIQEELEEVKHNRVLNEDTLSLMMENAVRNGLSEVMKELKVQEERIRSLEVDKYKMAYRLIGWVAGVAGAVVVTYIVTRFLHGL</sequence>
<reference evidence="3 4" key="1">
    <citation type="submission" date="2012-12" db="EMBL/GenBank/DDBJ databases">
        <title>Novel taxa of Listeriaceae from agricultural environments in the United States.</title>
        <authorList>
            <person name="den Bakker H.C."/>
            <person name="Allred A."/>
            <person name="Warchocki S."/>
            <person name="Wright E.M."/>
            <person name="Burrell A."/>
            <person name="Nightingale K.K."/>
            <person name="Kephart D."/>
            <person name="Wiedmann M."/>
        </authorList>
    </citation>
    <scope>NUCLEOTIDE SEQUENCE [LARGE SCALE GENOMIC DNA]</scope>
    <source>
        <strain evidence="3 4">FSL S10-1203</strain>
    </source>
</reference>
<feature type="transmembrane region" description="Helical" evidence="2">
    <location>
        <begin position="98"/>
        <end position="118"/>
    </location>
</feature>
<dbReference type="AlphaFoldDB" id="W7CWW9"/>
<keyword evidence="2" id="KW-0472">Membrane</keyword>
<protein>
    <submittedName>
        <fullName evidence="3">Uncharacterized protein</fullName>
    </submittedName>
</protein>
<comment type="caution">
    <text evidence="3">The sequence shown here is derived from an EMBL/GenBank/DDBJ whole genome shotgun (WGS) entry which is preliminary data.</text>
</comment>
<keyword evidence="2" id="KW-1133">Transmembrane helix</keyword>
<organism evidence="3 4">
    <name type="scientific">Listeria fleischmannii FSL S10-1203</name>
    <dbReference type="NCBI Taxonomy" id="1265822"/>
    <lineage>
        <taxon>Bacteria</taxon>
        <taxon>Bacillati</taxon>
        <taxon>Bacillota</taxon>
        <taxon>Bacilli</taxon>
        <taxon>Bacillales</taxon>
        <taxon>Listeriaceae</taxon>
        <taxon>Listeria</taxon>
    </lineage>
</organism>